<reference evidence="6 7" key="1">
    <citation type="submission" date="2011-03" db="EMBL/GenBank/DDBJ databases">
        <title>The complete genome of Archaeoglobus veneficus SNP6.</title>
        <authorList>
            <consortium name="US DOE Joint Genome Institute (JGI-PGF)"/>
            <person name="Lucas S."/>
            <person name="Copeland A."/>
            <person name="Lapidus A."/>
            <person name="Bruce D."/>
            <person name="Goodwin L."/>
            <person name="Pitluck S."/>
            <person name="Kyrpides N."/>
            <person name="Mavromatis K."/>
            <person name="Pagani I."/>
            <person name="Ivanova N."/>
            <person name="Mikhailova N."/>
            <person name="Lu M."/>
            <person name="Detter J.C."/>
            <person name="Tapia R."/>
            <person name="Han C."/>
            <person name="Land M."/>
            <person name="Hauser L."/>
            <person name="Markowitz V."/>
            <person name="Cheng J.-F."/>
            <person name="Hugenholtz P."/>
            <person name="Woyke T."/>
            <person name="Wu D."/>
            <person name="Spring S."/>
            <person name="Brambilla E."/>
            <person name="Klenk H.-P."/>
            <person name="Eisen J.A."/>
        </authorList>
    </citation>
    <scope>NUCLEOTIDE SEQUENCE [LARGE SCALE GENOMIC DNA]</scope>
    <source>
        <strain>SNP6</strain>
    </source>
</reference>
<feature type="transmembrane region" description="Helical" evidence="5">
    <location>
        <begin position="35"/>
        <end position="60"/>
    </location>
</feature>
<feature type="transmembrane region" description="Helical" evidence="5">
    <location>
        <begin position="236"/>
        <end position="257"/>
    </location>
</feature>
<dbReference type="InterPro" id="IPR001694">
    <property type="entry name" value="NADH_UbQ_OxRdtase_su1/FPO"/>
</dbReference>
<feature type="transmembrane region" description="Helical" evidence="5">
    <location>
        <begin position="201"/>
        <end position="224"/>
    </location>
</feature>
<dbReference type="eggNOG" id="arCOG01546">
    <property type="taxonomic scope" value="Archaea"/>
</dbReference>
<dbReference type="PANTHER" id="PTHR11432:SF3">
    <property type="entry name" value="NADH-UBIQUINONE OXIDOREDUCTASE CHAIN 1"/>
    <property type="match status" value="1"/>
</dbReference>
<dbReference type="HOGENOM" id="CLU_015134_0_2_2"/>
<feature type="transmembrane region" description="Helical" evidence="5">
    <location>
        <begin position="296"/>
        <end position="313"/>
    </location>
</feature>
<dbReference type="GO" id="GO:0003954">
    <property type="term" value="F:NADH dehydrogenase activity"/>
    <property type="evidence" value="ECO:0007669"/>
    <property type="project" value="TreeGrafter"/>
</dbReference>
<organism evidence="6 7">
    <name type="scientific">Archaeoglobus veneficus (strain DSM 11195 / SNP6)</name>
    <dbReference type="NCBI Taxonomy" id="693661"/>
    <lineage>
        <taxon>Archaea</taxon>
        <taxon>Methanobacteriati</taxon>
        <taxon>Methanobacteriota</taxon>
        <taxon>Archaeoglobi</taxon>
        <taxon>Archaeoglobales</taxon>
        <taxon>Archaeoglobaceae</taxon>
        <taxon>Archaeoglobus</taxon>
    </lineage>
</organism>
<dbReference type="NCBIfam" id="NF004741">
    <property type="entry name" value="PRK06076.1-2"/>
    <property type="match status" value="1"/>
</dbReference>
<evidence type="ECO:0000256" key="1">
    <source>
        <dbReference type="ARBA" id="ARBA00004141"/>
    </source>
</evidence>
<name>F2KQC2_ARCVS</name>
<keyword evidence="6" id="KW-0560">Oxidoreductase</keyword>
<dbReference type="EC" id="1.6.99.5" evidence="6"/>
<dbReference type="GO" id="GO:0009060">
    <property type="term" value="P:aerobic respiration"/>
    <property type="evidence" value="ECO:0007669"/>
    <property type="project" value="TreeGrafter"/>
</dbReference>
<evidence type="ECO:0000256" key="5">
    <source>
        <dbReference type="SAM" id="Phobius"/>
    </source>
</evidence>
<proteinExistence type="inferred from homology"/>
<evidence type="ECO:0000313" key="7">
    <source>
        <dbReference type="Proteomes" id="UP000008136"/>
    </source>
</evidence>
<evidence type="ECO:0000256" key="2">
    <source>
        <dbReference type="ARBA" id="ARBA00022692"/>
    </source>
</evidence>
<evidence type="ECO:0000256" key="3">
    <source>
        <dbReference type="ARBA" id="ARBA00022989"/>
    </source>
</evidence>
<dbReference type="AlphaFoldDB" id="F2KQC2"/>
<gene>
    <name evidence="6" type="ordered locus">Arcve_0528</name>
</gene>
<feature type="transmembrane region" description="Helical" evidence="5">
    <location>
        <begin position="325"/>
        <end position="345"/>
    </location>
</feature>
<keyword evidence="4 5" id="KW-0472">Membrane</keyword>
<dbReference type="Proteomes" id="UP000008136">
    <property type="component" value="Chromosome"/>
</dbReference>
<evidence type="ECO:0000256" key="4">
    <source>
        <dbReference type="ARBA" id="ARBA00023136"/>
    </source>
</evidence>
<feature type="transmembrane region" description="Helical" evidence="5">
    <location>
        <begin position="66"/>
        <end position="85"/>
    </location>
</feature>
<protein>
    <submittedName>
        <fullName evidence="6">NADH dehydrogenase (Quinone)</fullName>
        <ecNumber evidence="6">1.6.99.5</ecNumber>
    </submittedName>
</protein>
<feature type="transmembrane region" description="Helical" evidence="5">
    <location>
        <begin position="138"/>
        <end position="161"/>
    </location>
</feature>
<dbReference type="Pfam" id="PF00146">
    <property type="entry name" value="NADHdh"/>
    <property type="match status" value="1"/>
</dbReference>
<comment type="subcellular location">
    <subcellularLocation>
        <location evidence="1">Membrane</location>
        <topology evidence="1">Multi-pass membrane protein</topology>
    </subcellularLocation>
</comment>
<keyword evidence="3 5" id="KW-1133">Transmembrane helix</keyword>
<dbReference type="PANTHER" id="PTHR11432">
    <property type="entry name" value="NADH DEHYDROGENASE SUBUNIT 1"/>
    <property type="match status" value="1"/>
</dbReference>
<evidence type="ECO:0000313" key="6">
    <source>
        <dbReference type="EMBL" id="AEA46555.1"/>
    </source>
</evidence>
<dbReference type="HAMAP" id="MF_01350">
    <property type="entry name" value="NDH1_NuoH"/>
    <property type="match status" value="1"/>
</dbReference>
<dbReference type="GO" id="GO:0016020">
    <property type="term" value="C:membrane"/>
    <property type="evidence" value="ECO:0007669"/>
    <property type="project" value="UniProtKB-SubCell"/>
</dbReference>
<keyword evidence="7" id="KW-1185">Reference proteome</keyword>
<feature type="transmembrane region" description="Helical" evidence="5">
    <location>
        <begin position="167"/>
        <end position="189"/>
    </location>
</feature>
<accession>F2KQC2</accession>
<keyword evidence="2 5" id="KW-0812">Transmembrane</keyword>
<sequence length="382" mass="42632">MSIGYNELLNMFRENMVSIPLLTKKVALFHYGGNVVYLNSLADAFANVPLLNFIVALLFWKPLFAVLFIPGLTAIMLSLLFIIWFERKVTARVQWRYGPVEVSRNVGGIIQPLADGMRYFFQEVIVHREAHRPYFLQFPLISFLPVLLPILVIPAGAIYAIRTPYAIPAAIGLIALVPIIIVAIGWASNSKYAYIGSMREVFMYFAYEIALIIAAMAMVIAYGSSDAFVIVEKQSLVPGIVLNPFACLAFFVATVMATSRFPFEIPEADQEVVFGPFIEYTGIIFGVVMTLAYEKLYLLSLLLSILFLGGWNGPHIACLGDLSPALWLFLKTVGLMMIFVFFRTFYGRYRLDQAIRIGWSSLLALSLISLLVGIGIGFAGWL</sequence>
<dbReference type="RefSeq" id="WP_013683229.1">
    <property type="nucleotide sequence ID" value="NC_015320.1"/>
</dbReference>
<feature type="transmembrane region" description="Helical" evidence="5">
    <location>
        <begin position="357"/>
        <end position="381"/>
    </location>
</feature>
<dbReference type="EMBL" id="CP002588">
    <property type="protein sequence ID" value="AEA46555.1"/>
    <property type="molecule type" value="Genomic_DNA"/>
</dbReference>
<dbReference type="GeneID" id="10393624"/>
<dbReference type="STRING" id="693661.Arcve_0528"/>
<dbReference type="KEGG" id="ave:Arcve_0528"/>